<dbReference type="PANTHER" id="PTHR31190">
    <property type="entry name" value="DNA-BINDING DOMAIN"/>
    <property type="match status" value="1"/>
</dbReference>
<dbReference type="Pfam" id="PF00847">
    <property type="entry name" value="AP2"/>
    <property type="match status" value="1"/>
</dbReference>
<dbReference type="GO" id="GO:0005634">
    <property type="term" value="C:nucleus"/>
    <property type="evidence" value="ECO:0007669"/>
    <property type="project" value="UniProtKB-SubCell"/>
</dbReference>
<evidence type="ECO:0000256" key="4">
    <source>
        <dbReference type="ARBA" id="ARBA00023163"/>
    </source>
</evidence>
<evidence type="ECO:0000313" key="9">
    <source>
        <dbReference type="Proteomes" id="UP001231189"/>
    </source>
</evidence>
<keyword evidence="5" id="KW-0539">Nucleus</keyword>
<dbReference type="PROSITE" id="PS51032">
    <property type="entry name" value="AP2_ERF"/>
    <property type="match status" value="1"/>
</dbReference>
<dbReference type="AlphaFoldDB" id="A0AAD8RDE0"/>
<dbReference type="InterPro" id="IPR001471">
    <property type="entry name" value="AP2/ERF_dom"/>
</dbReference>
<keyword evidence="4" id="KW-0804">Transcription</keyword>
<dbReference type="InterPro" id="IPR036955">
    <property type="entry name" value="AP2/ERF_dom_sf"/>
</dbReference>
<dbReference type="PRINTS" id="PR00367">
    <property type="entry name" value="ETHRSPELEMNT"/>
</dbReference>
<dbReference type="Proteomes" id="UP001231189">
    <property type="component" value="Unassembled WGS sequence"/>
</dbReference>
<feature type="region of interest" description="Disordered" evidence="6">
    <location>
        <begin position="203"/>
        <end position="232"/>
    </location>
</feature>
<comment type="caution">
    <text evidence="8">The sequence shown here is derived from an EMBL/GenBank/DDBJ whole genome shotgun (WGS) entry which is preliminary data.</text>
</comment>
<evidence type="ECO:0000256" key="6">
    <source>
        <dbReference type="SAM" id="MobiDB-lite"/>
    </source>
</evidence>
<sequence length="323" mass="34762">MEYFSGDIDDFSLQFIHDQLQLLSAKPSCALQPLPVAADDFAPQPEFMSSDQFLTQPLPAYVVDQLTVNEYAADAAAASAYRAAAEPVMIRFGGEPSPVSDPARRPSLTISLPPASNAWAAPAPFPTAAEAADDFRKYRGVRQRPWGKFAAEIRDPNKRGSRVWLGTYDTSVEAARAYDRAAFRMRGAKAILNFPNEVGSRGAAKDFLAPPPPSQASQNKRKREAADPDVEVVRDTTKHFKTETSSLSAASSLVSTPTSTVTYSCSATTTPSSSDAGDGGNSEMLQLMSSTNWTWDQLLAEGMFGSLSPQHQLGGGFPEVTVN</sequence>
<dbReference type="InterPro" id="IPR016177">
    <property type="entry name" value="DNA-bd_dom_sf"/>
</dbReference>
<keyword evidence="2" id="KW-0805">Transcription regulation</keyword>
<name>A0AAD8RDE0_LOLMU</name>
<accession>A0AAD8RDE0</accession>
<comment type="subcellular location">
    <subcellularLocation>
        <location evidence="1">Nucleus</location>
    </subcellularLocation>
</comment>
<keyword evidence="3" id="KW-0238">DNA-binding</keyword>
<feature type="region of interest" description="Disordered" evidence="6">
    <location>
        <begin position="262"/>
        <end position="284"/>
    </location>
</feature>
<dbReference type="InterPro" id="IPR044808">
    <property type="entry name" value="ERF_plant"/>
</dbReference>
<dbReference type="Gene3D" id="3.30.730.10">
    <property type="entry name" value="AP2/ERF domain"/>
    <property type="match status" value="1"/>
</dbReference>
<dbReference type="PANTHER" id="PTHR31190:SF476">
    <property type="entry name" value="ETHYLENE-RESPONSIVE TRANSCRIPTION FACTOR 1"/>
    <property type="match status" value="1"/>
</dbReference>
<evidence type="ECO:0000256" key="5">
    <source>
        <dbReference type="ARBA" id="ARBA00023242"/>
    </source>
</evidence>
<dbReference type="GO" id="GO:0009873">
    <property type="term" value="P:ethylene-activated signaling pathway"/>
    <property type="evidence" value="ECO:0007669"/>
    <property type="project" value="InterPro"/>
</dbReference>
<dbReference type="CDD" id="cd00018">
    <property type="entry name" value="AP2"/>
    <property type="match status" value="1"/>
</dbReference>
<dbReference type="SMART" id="SM00380">
    <property type="entry name" value="AP2"/>
    <property type="match status" value="1"/>
</dbReference>
<protein>
    <recommendedName>
        <fullName evidence="7">AP2/ERF domain-containing protein</fullName>
    </recommendedName>
</protein>
<gene>
    <name evidence="8" type="ORF">QYE76_024113</name>
</gene>
<dbReference type="GO" id="GO:0003677">
    <property type="term" value="F:DNA binding"/>
    <property type="evidence" value="ECO:0007669"/>
    <property type="project" value="UniProtKB-KW"/>
</dbReference>
<dbReference type="SUPFAM" id="SSF54171">
    <property type="entry name" value="DNA-binding domain"/>
    <property type="match status" value="1"/>
</dbReference>
<evidence type="ECO:0000256" key="1">
    <source>
        <dbReference type="ARBA" id="ARBA00004123"/>
    </source>
</evidence>
<organism evidence="8 9">
    <name type="scientific">Lolium multiflorum</name>
    <name type="common">Italian ryegrass</name>
    <name type="synonym">Lolium perenne subsp. multiflorum</name>
    <dbReference type="NCBI Taxonomy" id="4521"/>
    <lineage>
        <taxon>Eukaryota</taxon>
        <taxon>Viridiplantae</taxon>
        <taxon>Streptophyta</taxon>
        <taxon>Embryophyta</taxon>
        <taxon>Tracheophyta</taxon>
        <taxon>Spermatophyta</taxon>
        <taxon>Magnoliopsida</taxon>
        <taxon>Liliopsida</taxon>
        <taxon>Poales</taxon>
        <taxon>Poaceae</taxon>
        <taxon>BOP clade</taxon>
        <taxon>Pooideae</taxon>
        <taxon>Poodae</taxon>
        <taxon>Poeae</taxon>
        <taxon>Poeae Chloroplast Group 2 (Poeae type)</taxon>
        <taxon>Loliodinae</taxon>
        <taxon>Loliinae</taxon>
        <taxon>Lolium</taxon>
    </lineage>
</organism>
<reference evidence="8" key="1">
    <citation type="submission" date="2023-07" db="EMBL/GenBank/DDBJ databases">
        <title>A chromosome-level genome assembly of Lolium multiflorum.</title>
        <authorList>
            <person name="Chen Y."/>
            <person name="Copetti D."/>
            <person name="Kolliker R."/>
            <person name="Studer B."/>
        </authorList>
    </citation>
    <scope>NUCLEOTIDE SEQUENCE</scope>
    <source>
        <strain evidence="8">02402/16</strain>
        <tissue evidence="8">Leaf</tissue>
    </source>
</reference>
<dbReference type="FunFam" id="3.30.730.10:FF:000001">
    <property type="entry name" value="Ethylene-responsive transcription factor 2"/>
    <property type="match status" value="1"/>
</dbReference>
<evidence type="ECO:0000256" key="3">
    <source>
        <dbReference type="ARBA" id="ARBA00023125"/>
    </source>
</evidence>
<feature type="domain" description="AP2/ERF" evidence="7">
    <location>
        <begin position="137"/>
        <end position="195"/>
    </location>
</feature>
<proteinExistence type="predicted"/>
<dbReference type="GO" id="GO:0003700">
    <property type="term" value="F:DNA-binding transcription factor activity"/>
    <property type="evidence" value="ECO:0007669"/>
    <property type="project" value="InterPro"/>
</dbReference>
<evidence type="ECO:0000256" key="2">
    <source>
        <dbReference type="ARBA" id="ARBA00023015"/>
    </source>
</evidence>
<keyword evidence="9" id="KW-1185">Reference proteome</keyword>
<evidence type="ECO:0000313" key="8">
    <source>
        <dbReference type="EMBL" id="KAK1618596.1"/>
    </source>
</evidence>
<evidence type="ECO:0000259" key="7">
    <source>
        <dbReference type="PROSITE" id="PS51032"/>
    </source>
</evidence>
<dbReference type="EMBL" id="JAUUTY010000006">
    <property type="protein sequence ID" value="KAK1618596.1"/>
    <property type="molecule type" value="Genomic_DNA"/>
</dbReference>